<dbReference type="AlphaFoldDB" id="A0A024GKI9"/>
<protein>
    <submittedName>
        <fullName evidence="1">Uncharacterized protein</fullName>
    </submittedName>
</protein>
<comment type="caution">
    <text evidence="1">The sequence shown here is derived from an EMBL/GenBank/DDBJ whole genome shotgun (WGS) entry which is preliminary data.</text>
</comment>
<accession>A0A024GKI9</accession>
<sequence>MLCGKKILGIGVIHCADRIQGLCKMVRPLTAADLEQFLCMSFYEMKMNLDPLNLDLK</sequence>
<organism evidence="1 2">
    <name type="scientific">Albugo candida</name>
    <dbReference type="NCBI Taxonomy" id="65357"/>
    <lineage>
        <taxon>Eukaryota</taxon>
        <taxon>Sar</taxon>
        <taxon>Stramenopiles</taxon>
        <taxon>Oomycota</taxon>
        <taxon>Peronosporomycetes</taxon>
        <taxon>Albuginales</taxon>
        <taxon>Albuginaceae</taxon>
        <taxon>Albugo</taxon>
    </lineage>
</organism>
<evidence type="ECO:0000313" key="2">
    <source>
        <dbReference type="Proteomes" id="UP000053237"/>
    </source>
</evidence>
<gene>
    <name evidence="1" type="ORF">BN9_082900</name>
</gene>
<name>A0A024GKI9_9STRA</name>
<reference evidence="1 2" key="1">
    <citation type="submission" date="2012-05" db="EMBL/GenBank/DDBJ databases">
        <title>Recombination and specialization in a pathogen metapopulation.</title>
        <authorList>
            <person name="Gardiner A."/>
            <person name="Kemen E."/>
            <person name="Schultz-Larsen T."/>
            <person name="MacLean D."/>
            <person name="Van Oosterhout C."/>
            <person name="Jones J.D.G."/>
        </authorList>
    </citation>
    <scope>NUCLEOTIDE SEQUENCE [LARGE SCALE GENOMIC DNA]</scope>
    <source>
        <strain evidence="1 2">Ac Nc2</strain>
    </source>
</reference>
<keyword evidence="2" id="KW-1185">Reference proteome</keyword>
<dbReference type="OrthoDB" id="117615at2759"/>
<proteinExistence type="predicted"/>
<evidence type="ECO:0000313" key="1">
    <source>
        <dbReference type="EMBL" id="CCI47283.1"/>
    </source>
</evidence>
<dbReference type="Proteomes" id="UP000053237">
    <property type="component" value="Unassembled WGS sequence"/>
</dbReference>
<dbReference type="EMBL" id="CAIX01000163">
    <property type="protein sequence ID" value="CCI47283.1"/>
    <property type="molecule type" value="Genomic_DNA"/>
</dbReference>
<dbReference type="InParanoid" id="A0A024GKI9"/>